<protein>
    <recommendedName>
        <fullName evidence="3">Reverse transcriptase domain-containing protein</fullName>
    </recommendedName>
</protein>
<keyword evidence="2" id="KW-1185">Reference proteome</keyword>
<accession>A0AA47MVW8</accession>
<reference evidence="1" key="1">
    <citation type="journal article" date="2023" name="Front. Mar. Sci.">
        <title>A new Merluccius polli reference genome to investigate the effects of global change in West African waters.</title>
        <authorList>
            <person name="Mateo J.L."/>
            <person name="Blanco-Fernandez C."/>
            <person name="Garcia-Vazquez E."/>
            <person name="Machado-Schiaffino G."/>
        </authorList>
    </citation>
    <scope>NUCLEOTIDE SEQUENCE</scope>
    <source>
        <strain evidence="1">C29</strain>
        <tissue evidence="1">Fin</tissue>
    </source>
</reference>
<proteinExistence type="predicted"/>
<organism evidence="1 2">
    <name type="scientific">Merluccius polli</name>
    <name type="common">Benguela hake</name>
    <name type="synonym">Merluccius cadenati</name>
    <dbReference type="NCBI Taxonomy" id="89951"/>
    <lineage>
        <taxon>Eukaryota</taxon>
        <taxon>Metazoa</taxon>
        <taxon>Chordata</taxon>
        <taxon>Craniata</taxon>
        <taxon>Vertebrata</taxon>
        <taxon>Euteleostomi</taxon>
        <taxon>Actinopterygii</taxon>
        <taxon>Neopterygii</taxon>
        <taxon>Teleostei</taxon>
        <taxon>Neoteleostei</taxon>
        <taxon>Acanthomorphata</taxon>
        <taxon>Zeiogadaria</taxon>
        <taxon>Gadariae</taxon>
        <taxon>Gadiformes</taxon>
        <taxon>Gadoidei</taxon>
        <taxon>Merlucciidae</taxon>
        <taxon>Merluccius</taxon>
    </lineage>
</organism>
<evidence type="ECO:0008006" key="3">
    <source>
        <dbReference type="Google" id="ProtNLM"/>
    </source>
</evidence>
<dbReference type="EMBL" id="JAOPHQ010002293">
    <property type="protein sequence ID" value="KAK0147597.1"/>
    <property type="molecule type" value="Genomic_DNA"/>
</dbReference>
<gene>
    <name evidence="1" type="ORF">N1851_012928</name>
</gene>
<comment type="caution">
    <text evidence="1">The sequence shown here is derived from an EMBL/GenBank/DDBJ whole genome shotgun (WGS) entry which is preliminary data.</text>
</comment>
<sequence>MFQPHNFSLRVSARSVTSDWHRLDVGIIPGCTISVILFALLHHLSDPPECRGLTSKSRIRQPPICVYMNDLTVTTEWVKPAKSRSLVLKKGRIVDKFRFSISEPPIPTISEKPVKSLGKILDSSRSTEELEQHLPLWKHLQTEALPDEFNVLRTREVLQFQDSNDPKVSRAGIAVKTGRKWRMEAAVEQAESQLCN</sequence>
<name>A0AA47MVW8_MERPO</name>
<evidence type="ECO:0000313" key="1">
    <source>
        <dbReference type="EMBL" id="KAK0147597.1"/>
    </source>
</evidence>
<evidence type="ECO:0000313" key="2">
    <source>
        <dbReference type="Proteomes" id="UP001174136"/>
    </source>
</evidence>
<dbReference type="AlphaFoldDB" id="A0AA47MVW8"/>
<dbReference type="Proteomes" id="UP001174136">
    <property type="component" value="Unassembled WGS sequence"/>
</dbReference>